<accession>A0A2Z6UN43</accession>
<evidence type="ECO:0000259" key="1">
    <source>
        <dbReference type="Pfam" id="PF12728"/>
    </source>
</evidence>
<name>A0A2Z6UN43_MICAE</name>
<dbReference type="Pfam" id="PF12728">
    <property type="entry name" value="HTH_17"/>
    <property type="match status" value="1"/>
</dbReference>
<evidence type="ECO:0000313" key="3">
    <source>
        <dbReference type="Proteomes" id="UP000248272"/>
    </source>
</evidence>
<dbReference type="InterPro" id="IPR009061">
    <property type="entry name" value="DNA-bd_dom_put_sf"/>
</dbReference>
<dbReference type="GO" id="GO:0003677">
    <property type="term" value="F:DNA binding"/>
    <property type="evidence" value="ECO:0007669"/>
    <property type="project" value="InterPro"/>
</dbReference>
<gene>
    <name evidence="2" type="ORF">MSj_02292</name>
</gene>
<dbReference type="Proteomes" id="UP000248272">
    <property type="component" value="Unassembled WGS sequence"/>
</dbReference>
<dbReference type="SUPFAM" id="SSF46955">
    <property type="entry name" value="Putative DNA-binding domain"/>
    <property type="match status" value="1"/>
</dbReference>
<dbReference type="InterPro" id="IPR010093">
    <property type="entry name" value="SinI_DNA-bd"/>
</dbReference>
<dbReference type="NCBIfam" id="TIGR01764">
    <property type="entry name" value="excise"/>
    <property type="match status" value="1"/>
</dbReference>
<dbReference type="InterPro" id="IPR041657">
    <property type="entry name" value="HTH_17"/>
</dbReference>
<dbReference type="AlphaFoldDB" id="A0A2Z6UN43"/>
<feature type="domain" description="Helix-turn-helix" evidence="1">
    <location>
        <begin position="114"/>
        <end position="158"/>
    </location>
</feature>
<dbReference type="EMBL" id="BDSG01000050">
    <property type="protein sequence ID" value="GBL10799.1"/>
    <property type="molecule type" value="Genomic_DNA"/>
</dbReference>
<comment type="caution">
    <text evidence="2">The sequence shown here is derived from an EMBL/GenBank/DDBJ whole genome shotgun (WGS) entry which is preliminary data.</text>
</comment>
<evidence type="ECO:0000313" key="2">
    <source>
        <dbReference type="EMBL" id="GBL10799.1"/>
    </source>
</evidence>
<sequence length="184" mass="21110">MWATLGRSNSGQEFNQQYERHKTMATGIADFQETIAPTAADTELARESSRQLSRFLGKRPVGNHLPDFRLRVQADNEPEEVVVIPMSAFRLLTDILTQMARGNAVTLMPVYAELTTQQAADILNVSRPFLISLIEEGKIPYRKVGTHRRIRFDDLMTYKHDIDQKRLQTLEELTREAQELDMGY</sequence>
<proteinExistence type="predicted"/>
<reference evidence="2 3" key="1">
    <citation type="journal article" date="2018" name="Front. Microbiol.">
        <title>Adaptation of the Freshwater Bloom-Forming Cyanobacterium Microcystis aeruginosa to Brackish Water Is Driven by Recent Horizontal Transfer of Sucrose Genes.</title>
        <authorList>
            <person name="Tanabe Y."/>
            <person name="Hodoki Y."/>
            <person name="Sano T."/>
            <person name="Tada K."/>
            <person name="Watanabe M.M."/>
        </authorList>
    </citation>
    <scope>NUCLEOTIDE SEQUENCE [LARGE SCALE GENOMIC DNA]</scope>
    <source>
        <strain evidence="2 3">Sj</strain>
    </source>
</reference>
<protein>
    <recommendedName>
        <fullName evidence="1">Helix-turn-helix domain-containing protein</fullName>
    </recommendedName>
</protein>
<organism evidence="2 3">
    <name type="scientific">Microcystis aeruginosa Sj</name>
    <dbReference type="NCBI Taxonomy" id="1979544"/>
    <lineage>
        <taxon>Bacteria</taxon>
        <taxon>Bacillati</taxon>
        <taxon>Cyanobacteriota</taxon>
        <taxon>Cyanophyceae</taxon>
        <taxon>Oscillatoriophycideae</taxon>
        <taxon>Chroococcales</taxon>
        <taxon>Microcystaceae</taxon>
        <taxon>Microcystis</taxon>
    </lineage>
</organism>